<name>A0A8H4FNQ2_COLGL</name>
<dbReference type="GeneID" id="69018194"/>
<organism evidence="2 3">
    <name type="scientific">Colletotrichum gloeosporioides</name>
    <name type="common">Anthracnose fungus</name>
    <name type="synonym">Glomerella cingulata</name>
    <dbReference type="NCBI Taxonomy" id="474922"/>
    <lineage>
        <taxon>Eukaryota</taxon>
        <taxon>Fungi</taxon>
        <taxon>Dikarya</taxon>
        <taxon>Ascomycota</taxon>
        <taxon>Pezizomycotina</taxon>
        <taxon>Sordariomycetes</taxon>
        <taxon>Hypocreomycetidae</taxon>
        <taxon>Glomerellales</taxon>
        <taxon>Glomerellaceae</taxon>
        <taxon>Colletotrichum</taxon>
        <taxon>Colletotrichum gloeosporioides species complex</taxon>
    </lineage>
</organism>
<feature type="compositionally biased region" description="Acidic residues" evidence="1">
    <location>
        <begin position="179"/>
        <end position="191"/>
    </location>
</feature>
<keyword evidence="3" id="KW-1185">Reference proteome</keyword>
<feature type="region of interest" description="Disordered" evidence="1">
    <location>
        <begin position="295"/>
        <end position="316"/>
    </location>
</feature>
<reference evidence="2" key="1">
    <citation type="journal article" date="2020" name="Phytopathology">
        <title>Genome sequence and comparative analysis of Colletotrichum gloeosporioides isolated from Liriodendron leaves.</title>
        <authorList>
            <person name="Fu F.F."/>
            <person name="Hao Z."/>
            <person name="Wang P."/>
            <person name="Lu Y."/>
            <person name="Xue L.J."/>
            <person name="Wei G."/>
            <person name="Tian Y."/>
            <person name="Baishi H."/>
            <person name="Xu H."/>
            <person name="Shi J."/>
            <person name="Cheng T."/>
            <person name="Wang G."/>
            <person name="Yi Y."/>
            <person name="Chen J."/>
        </authorList>
    </citation>
    <scope>NUCLEOTIDE SEQUENCE</scope>
    <source>
        <strain evidence="2">Lc1</strain>
    </source>
</reference>
<comment type="caution">
    <text evidence="2">The sequence shown here is derived from an EMBL/GenBank/DDBJ whole genome shotgun (WGS) entry which is preliminary data.</text>
</comment>
<protein>
    <submittedName>
        <fullName evidence="2">Uncharacterized protein</fullName>
    </submittedName>
</protein>
<feature type="region of interest" description="Disordered" evidence="1">
    <location>
        <begin position="332"/>
        <end position="353"/>
    </location>
</feature>
<proteinExistence type="predicted"/>
<dbReference type="AlphaFoldDB" id="A0A8H4FNQ2"/>
<gene>
    <name evidence="2" type="ORF">GCG54_00011068</name>
</gene>
<evidence type="ECO:0000256" key="1">
    <source>
        <dbReference type="SAM" id="MobiDB-lite"/>
    </source>
</evidence>
<feature type="region of interest" description="Disordered" evidence="1">
    <location>
        <begin position="654"/>
        <end position="679"/>
    </location>
</feature>
<dbReference type="EMBL" id="WVTB01000017">
    <property type="protein sequence ID" value="KAF3808877.1"/>
    <property type="molecule type" value="Genomic_DNA"/>
</dbReference>
<accession>A0A8H4FNQ2</accession>
<reference evidence="2" key="2">
    <citation type="submission" date="2020-03" db="EMBL/GenBank/DDBJ databases">
        <authorList>
            <person name="Fu F.-F."/>
            <person name="Chen J."/>
        </authorList>
    </citation>
    <scope>NUCLEOTIDE SEQUENCE</scope>
    <source>
        <strain evidence="2">Lc1</strain>
    </source>
</reference>
<dbReference type="Proteomes" id="UP000613401">
    <property type="component" value="Unassembled WGS sequence"/>
</dbReference>
<feature type="region of interest" description="Disordered" evidence="1">
    <location>
        <begin position="162"/>
        <end position="212"/>
    </location>
</feature>
<sequence length="833" mass="92439">MVQINHHDLRTVLRTCSDVGASGGFSKYSRESRSWSLPKFIDPVFSSDFNEQFPLTNSDPEITITQTPTDASFVTLSDFSITTPTIITTTKAGSNDQEIVPVILVKPKKKNPTNPDPVPVPVVCFGCFPGIQFPPKIKVTLKLPDICIQILWFKIGSCPSGEDKKGGGGGGSDGNNDDKPDDEPDDEPDDPESTRKSTERTSSTSSSSSSSSCTVTATATHQTVYCSATQGNTSLLTTAQTTCLSSTYTTITGCSVTNAATTVTATVAGTQIPYYPPCSPQICGDGVCRSTPNRALSREKEKRGNPAQGEWVDPDDYPNGYAEFMPAQLREARSRPGGEGFAPKLLKQGPGPARGPYPLFNDTDEGEEAAQEYYYSELPVSTEFLIFEDEVQSLAIDRMVGCDAIILVSRLGAFVCHFYEGSWNSDRNIDDLMRICYYGRPEDDPMHEWAQYGIDNVRDHPEEGKRGIILGDQDPDAEEDDFEDIIAFVITPRVRPNIWIIDRDGPRIRPDEEILAPDIMAGSLRYATDRVNRVKKILTGIFVDVPINTIDYPPAMLPYAEWSRLEALEDTFAFAEALQDSIFDTPRGKILLQYKPAPSCDQEVEVRLFVDVLGVFQNFLALFKVFLGHVEIVQDHLEANLVDRDTPPLRDIHRSANIKDPVSNQQRTRDPGVPAPSKFKTSLHRTAVTTARTLDRLPATLPLESVQIYLKEWTSGEGGAVGWIPFWEMFAVPIYSDFNVCKATKVGDDVQSWFRRSEQGEDGRPPSFKADKDIFGKKNCKYKDDGSEDVVGWLSCDGVPEFKCRRSKQLKVECDDMDIKVFRARVECVFPVN</sequence>
<evidence type="ECO:0000313" key="2">
    <source>
        <dbReference type="EMBL" id="KAF3808877.1"/>
    </source>
</evidence>
<evidence type="ECO:0000313" key="3">
    <source>
        <dbReference type="Proteomes" id="UP000613401"/>
    </source>
</evidence>
<feature type="compositionally biased region" description="Low complexity" evidence="1">
    <location>
        <begin position="200"/>
        <end position="212"/>
    </location>
</feature>
<dbReference type="RefSeq" id="XP_045268036.1">
    <property type="nucleotide sequence ID" value="XM_045410978.1"/>
</dbReference>